<accession>A0AA45KGG0</accession>
<dbReference type="RefSeq" id="WP_205871591.1">
    <property type="nucleotide sequence ID" value="NZ_CP070872.1"/>
</dbReference>
<proteinExistence type="predicted"/>
<dbReference type="AlphaFoldDB" id="A0AA45KGG0"/>
<gene>
    <name evidence="1" type="ORF">JW886_06240</name>
</gene>
<sequence>MLRGKTTIARDNLETIMSISNEKFAEIERQMMDLVIDSYLKGTKLQVTSNERKVSVVLFQGKNEQLHLFIDDIHKITVEILKGKAQFNVIKQVSKQDIAYITAFAKCLGIPEQRALNGLSPFIFD</sequence>
<dbReference type="EMBL" id="CP070872">
    <property type="protein sequence ID" value="QSE76068.1"/>
    <property type="molecule type" value="Genomic_DNA"/>
</dbReference>
<reference evidence="1 2" key="1">
    <citation type="submission" date="2021-02" db="EMBL/GenBank/DDBJ databases">
        <title>Complete genome sequence of Lactococcus lactis strain K_LL004.</title>
        <authorList>
            <person name="Kim H.B."/>
        </authorList>
    </citation>
    <scope>NUCLEOTIDE SEQUENCE [LARGE SCALE GENOMIC DNA]</scope>
    <source>
        <strain evidence="1 2">K_LL004</strain>
    </source>
</reference>
<keyword evidence="2" id="KW-1185">Reference proteome</keyword>
<protein>
    <submittedName>
        <fullName evidence="1">Uncharacterized protein</fullName>
    </submittedName>
</protein>
<name>A0AA45KGG0_9LACT</name>
<organism evidence="1 2">
    <name type="scientific">Lactococcus taiwanensis</name>
    <dbReference type="NCBI Taxonomy" id="1151742"/>
    <lineage>
        <taxon>Bacteria</taxon>
        <taxon>Bacillati</taxon>
        <taxon>Bacillota</taxon>
        <taxon>Bacilli</taxon>
        <taxon>Lactobacillales</taxon>
        <taxon>Streptococcaceae</taxon>
        <taxon>Lactococcus</taxon>
    </lineage>
</organism>
<dbReference type="KEGG" id="lti:JW886_06240"/>
<evidence type="ECO:0000313" key="1">
    <source>
        <dbReference type="EMBL" id="QSE76068.1"/>
    </source>
</evidence>
<evidence type="ECO:0000313" key="2">
    <source>
        <dbReference type="Proteomes" id="UP000663608"/>
    </source>
</evidence>
<dbReference type="Proteomes" id="UP000663608">
    <property type="component" value="Chromosome"/>
</dbReference>